<dbReference type="PANTHER" id="PTHR30069:SF29">
    <property type="entry name" value="HEMOGLOBIN AND HEMOGLOBIN-HAPTOGLOBIN-BINDING PROTEIN 1-RELATED"/>
    <property type="match status" value="1"/>
</dbReference>
<dbReference type="InterPro" id="IPR039426">
    <property type="entry name" value="TonB-dep_rcpt-like"/>
</dbReference>
<keyword evidence="1" id="KW-0732">Signal</keyword>
<dbReference type="SUPFAM" id="SSF56935">
    <property type="entry name" value="Porins"/>
    <property type="match status" value="1"/>
</dbReference>
<gene>
    <name evidence="3" type="ORF">GGR27_001975</name>
</gene>
<dbReference type="RefSeq" id="WP_168037214.1">
    <property type="nucleotide sequence ID" value="NZ_JAATJH010000002.1"/>
</dbReference>
<keyword evidence="3" id="KW-0675">Receptor</keyword>
<dbReference type="Pfam" id="PF13715">
    <property type="entry name" value="CarbopepD_reg_2"/>
    <property type="match status" value="1"/>
</dbReference>
<dbReference type="PANTHER" id="PTHR30069">
    <property type="entry name" value="TONB-DEPENDENT OUTER MEMBRANE RECEPTOR"/>
    <property type="match status" value="1"/>
</dbReference>
<dbReference type="InterPro" id="IPR037066">
    <property type="entry name" value="Plug_dom_sf"/>
</dbReference>
<dbReference type="InterPro" id="IPR008969">
    <property type="entry name" value="CarboxyPept-like_regulatory"/>
</dbReference>
<dbReference type="Proteomes" id="UP000770785">
    <property type="component" value="Unassembled WGS sequence"/>
</dbReference>
<name>A0ABX0XB29_9BACT</name>
<organism evidence="3 4">
    <name type="scientific">Neolewinella antarctica</name>
    <dbReference type="NCBI Taxonomy" id="442734"/>
    <lineage>
        <taxon>Bacteria</taxon>
        <taxon>Pseudomonadati</taxon>
        <taxon>Bacteroidota</taxon>
        <taxon>Saprospiria</taxon>
        <taxon>Saprospirales</taxon>
        <taxon>Lewinellaceae</taxon>
        <taxon>Neolewinella</taxon>
    </lineage>
</organism>
<evidence type="ECO:0000313" key="3">
    <source>
        <dbReference type="EMBL" id="NJC26476.1"/>
    </source>
</evidence>
<dbReference type="Gene3D" id="2.170.130.10">
    <property type="entry name" value="TonB-dependent receptor, plug domain"/>
    <property type="match status" value="1"/>
</dbReference>
<dbReference type="Pfam" id="PF07715">
    <property type="entry name" value="Plug"/>
    <property type="match status" value="1"/>
</dbReference>
<dbReference type="InterPro" id="IPR012910">
    <property type="entry name" value="Plug_dom"/>
</dbReference>
<feature type="domain" description="TonB-dependent receptor plug" evidence="2">
    <location>
        <begin position="165"/>
        <end position="241"/>
    </location>
</feature>
<comment type="caution">
    <text evidence="3">The sequence shown here is derived from an EMBL/GenBank/DDBJ whole genome shotgun (WGS) entry which is preliminary data.</text>
</comment>
<reference evidence="3 4" key="1">
    <citation type="submission" date="2020-03" db="EMBL/GenBank/DDBJ databases">
        <title>Genomic Encyclopedia of Type Strains, Phase IV (KMG-IV): sequencing the most valuable type-strain genomes for metagenomic binning, comparative biology and taxonomic classification.</title>
        <authorList>
            <person name="Goeker M."/>
        </authorList>
    </citation>
    <scope>NUCLEOTIDE SEQUENCE [LARGE SCALE GENOMIC DNA]</scope>
    <source>
        <strain evidence="3 4">DSM 105096</strain>
    </source>
</reference>
<keyword evidence="4" id="KW-1185">Reference proteome</keyword>
<accession>A0ABX0XB29</accession>
<protein>
    <submittedName>
        <fullName evidence="3">Outer membrane receptor for ferrienterochelin and colicin</fullName>
    </submittedName>
</protein>
<dbReference type="EMBL" id="JAATJH010000002">
    <property type="protein sequence ID" value="NJC26476.1"/>
    <property type="molecule type" value="Genomic_DNA"/>
</dbReference>
<dbReference type="SUPFAM" id="SSF49464">
    <property type="entry name" value="Carboxypeptidase regulatory domain-like"/>
    <property type="match status" value="1"/>
</dbReference>
<evidence type="ECO:0000256" key="1">
    <source>
        <dbReference type="ARBA" id="ARBA00022729"/>
    </source>
</evidence>
<evidence type="ECO:0000259" key="2">
    <source>
        <dbReference type="Pfam" id="PF07715"/>
    </source>
</evidence>
<sequence length="801" mass="88625">MINRTGRVFSFQYKISVNPISIRLGIVLLVGGFISLSSLSAQTTLTGVVRDSLTQESLPFANVQSHDGKIGATADEAGYFKLQLPEPGSTDSFRITYVGYRMGNFALVPAAGTQPTVFSLAASSLLPTVEVTVPGSTFGPTAGVLTPSVAELKRTPVLFGEADPLKSLALLPGISSGSEGSAAINIRGGNPNQTDLLIDGNRIYNVNHIGGILSAVPTLGTKTVTVYKGGVPARYGGRLSGVVDITLREGRRDKLVKTFGIGFGTMQAALEGPVGKDKQGSFLVTGRYSYPSIINNLANSGSYEKLESGSHESISLYDFVGKYRRDLGRHVVTASAFISGDNGLTQNDRNFNLSADDFAWGNRSFTLKHQYRSPGGGVWSNSLQYLNYSYQFDRWVKPDDRSDREVTIAQRELSSSLNDVVATTEYAYGFNRHLDVYAGLYTAGHSFRTAIEDKFTTGELTQTFDRTIGQDSLEVALYASADVKLLRDRLQLMMGLRVSGLGLALPRNVEPRLRLSYNFYEGFYLNASYDHHFQYVHQLTPSISLYPNELYLLANDQFPAERSRQAAVGVGGLHGSLQWSVEAFHKRLDQLVRLNPGQERDADFVERFPQNVVGDGEGEVRGLEIYLKRTGEKFDYSIAYTLSRSDRRYDEVNEGRWFPFTFDRQHDLGITTSLAIGKKWRLNTAFIYQSGHRFTLPLASTAFFQVWGDYNDARLPAFNILNVSASKQWRGKRRANRHHELTFSLYNAYNRPNPYTLEFGNSWSQGIDPQTGLVTEVVSLEVVTLSAFPILPGVNYTVTIK</sequence>
<proteinExistence type="predicted"/>
<evidence type="ECO:0000313" key="4">
    <source>
        <dbReference type="Proteomes" id="UP000770785"/>
    </source>
</evidence>